<comment type="caution">
    <text evidence="2">The sequence shown here is derived from an EMBL/GenBank/DDBJ whole genome shotgun (WGS) entry which is preliminary data.</text>
</comment>
<gene>
    <name evidence="2" type="ORF">BG011_008694</name>
</gene>
<keyword evidence="3" id="KW-1185">Reference proteome</keyword>
<sequence>MSSFRNRNHSEDLGMPGTHTHCVRVRRVMVRKQQMLRREHRLSSVYDSSAESNAMCHHAKHSDLTRTLSSSSTSRSEPGPISSHRRHNLATEHRLFPSQPLGHYREGVCTLLSGGDASPFSVGNSTFQCDSSDAPQLLPLPPVVQRIDMAGSPFSPYSPNDAYNPSESSFQQLRQQRAGLLFSDARAHSSGGGGSGGGGGDGGATASGGASPGGGDMIDGETPSEYTFRRRNAIVEGSDDAPKADDFPNSSPK</sequence>
<evidence type="ECO:0000313" key="2">
    <source>
        <dbReference type="EMBL" id="KAG0250053.1"/>
    </source>
</evidence>
<name>A0A9P6PQ13_9FUNG</name>
<reference evidence="2" key="1">
    <citation type="journal article" date="2020" name="Fungal Divers.">
        <title>Resolving the Mortierellaceae phylogeny through synthesis of multi-gene phylogenetics and phylogenomics.</title>
        <authorList>
            <person name="Vandepol N."/>
            <person name="Liber J."/>
            <person name="Desiro A."/>
            <person name="Na H."/>
            <person name="Kennedy M."/>
            <person name="Barry K."/>
            <person name="Grigoriev I.V."/>
            <person name="Miller A.N."/>
            <person name="O'Donnell K."/>
            <person name="Stajich J.E."/>
            <person name="Bonito G."/>
        </authorList>
    </citation>
    <scope>NUCLEOTIDE SEQUENCE</scope>
    <source>
        <strain evidence="2">KOD948</strain>
    </source>
</reference>
<dbReference type="EMBL" id="JAAAJA010000730">
    <property type="protein sequence ID" value="KAG0250053.1"/>
    <property type="molecule type" value="Genomic_DNA"/>
</dbReference>
<feature type="region of interest" description="Disordered" evidence="1">
    <location>
        <begin position="185"/>
        <end position="253"/>
    </location>
</feature>
<feature type="region of interest" description="Disordered" evidence="1">
    <location>
        <begin position="46"/>
        <end position="97"/>
    </location>
</feature>
<evidence type="ECO:0000256" key="1">
    <source>
        <dbReference type="SAM" id="MobiDB-lite"/>
    </source>
</evidence>
<feature type="region of interest" description="Disordered" evidence="1">
    <location>
        <begin position="149"/>
        <end position="172"/>
    </location>
</feature>
<feature type="compositionally biased region" description="Polar residues" evidence="1">
    <location>
        <begin position="155"/>
        <end position="172"/>
    </location>
</feature>
<dbReference type="OrthoDB" id="2426297at2759"/>
<proteinExistence type="predicted"/>
<feature type="compositionally biased region" description="Gly residues" evidence="1">
    <location>
        <begin position="190"/>
        <end position="217"/>
    </location>
</feature>
<feature type="compositionally biased region" description="Low complexity" evidence="1">
    <location>
        <begin position="65"/>
        <end position="76"/>
    </location>
</feature>
<dbReference type="AlphaFoldDB" id="A0A9P6PQ13"/>
<organism evidence="2 3">
    <name type="scientific">Mortierella polycephala</name>
    <dbReference type="NCBI Taxonomy" id="41804"/>
    <lineage>
        <taxon>Eukaryota</taxon>
        <taxon>Fungi</taxon>
        <taxon>Fungi incertae sedis</taxon>
        <taxon>Mucoromycota</taxon>
        <taxon>Mortierellomycotina</taxon>
        <taxon>Mortierellomycetes</taxon>
        <taxon>Mortierellales</taxon>
        <taxon>Mortierellaceae</taxon>
        <taxon>Mortierella</taxon>
    </lineage>
</organism>
<dbReference type="Proteomes" id="UP000726737">
    <property type="component" value="Unassembled WGS sequence"/>
</dbReference>
<evidence type="ECO:0000313" key="3">
    <source>
        <dbReference type="Proteomes" id="UP000726737"/>
    </source>
</evidence>
<accession>A0A9P6PQ13</accession>
<protein>
    <submittedName>
        <fullName evidence="2">Uncharacterized protein</fullName>
    </submittedName>
</protein>